<dbReference type="EMBL" id="FOLH01000001">
    <property type="protein sequence ID" value="SFB84451.1"/>
    <property type="molecule type" value="Genomic_DNA"/>
</dbReference>
<reference evidence="1 2" key="1">
    <citation type="submission" date="2016-10" db="EMBL/GenBank/DDBJ databases">
        <authorList>
            <person name="de Groot N.N."/>
        </authorList>
    </citation>
    <scope>NUCLEOTIDE SEQUENCE [LARGE SCALE GENOMIC DNA]</scope>
    <source>
        <strain evidence="1 2">DSM 18438</strain>
    </source>
</reference>
<gene>
    <name evidence="1" type="ORF">SAMN05660443_0494</name>
</gene>
<dbReference type="SUPFAM" id="SSF48613">
    <property type="entry name" value="Heme oxygenase-like"/>
    <property type="match status" value="1"/>
</dbReference>
<dbReference type="Gene3D" id="1.20.910.10">
    <property type="entry name" value="Heme oxygenase-like"/>
    <property type="match status" value="1"/>
</dbReference>
<dbReference type="RefSeq" id="WP_091958619.1">
    <property type="nucleotide sequence ID" value="NZ_FOLH01000001.1"/>
</dbReference>
<dbReference type="Pfam" id="PF01126">
    <property type="entry name" value="Heme_oxygenase"/>
    <property type="match status" value="1"/>
</dbReference>
<dbReference type="AlphaFoldDB" id="A0A1I1EBF8"/>
<name>A0A1I1EBF8_9GAMM</name>
<evidence type="ECO:0000313" key="1">
    <source>
        <dbReference type="EMBL" id="SFB84451.1"/>
    </source>
</evidence>
<organism evidence="1 2">
    <name type="scientific">Marinospirillum celere</name>
    <dbReference type="NCBI Taxonomy" id="1122252"/>
    <lineage>
        <taxon>Bacteria</taxon>
        <taxon>Pseudomonadati</taxon>
        <taxon>Pseudomonadota</taxon>
        <taxon>Gammaproteobacteria</taxon>
        <taxon>Oceanospirillales</taxon>
        <taxon>Oceanospirillaceae</taxon>
        <taxon>Marinospirillum</taxon>
    </lineage>
</organism>
<dbReference type="STRING" id="1122252.SAMN05660443_0494"/>
<sequence length="204" mass="23808">MSLIYIPKLRKATHWYHQQLESLPPLQRVTHPELTLGHYRDLLKCFFHIYLHLEEQIYPYFCQLTRNEFNWNGFMASPRLAKDLVHLCQPLPGRHLCHEHPINISNLPQALGCCYVLLGSGFGAKKIGPLVKQNLGELTPIHFYEEGQPYLKSLWHQLEDLISIYSAEVNDMQETIEAAIATFQFFNQQIQQAFHPVKQEVKDL</sequence>
<dbReference type="GO" id="GO:0004392">
    <property type="term" value="F:heme oxygenase (decyclizing) activity"/>
    <property type="evidence" value="ECO:0007669"/>
    <property type="project" value="InterPro"/>
</dbReference>
<proteinExistence type="predicted"/>
<accession>A0A1I1EBF8</accession>
<dbReference type="CDD" id="cd19166">
    <property type="entry name" value="HemeO-bac"/>
    <property type="match status" value="1"/>
</dbReference>
<evidence type="ECO:0000313" key="2">
    <source>
        <dbReference type="Proteomes" id="UP000199058"/>
    </source>
</evidence>
<dbReference type="GO" id="GO:0006788">
    <property type="term" value="P:heme oxidation"/>
    <property type="evidence" value="ECO:0007669"/>
    <property type="project" value="InterPro"/>
</dbReference>
<protein>
    <submittedName>
        <fullName evidence="1">Heme oxygenase</fullName>
    </submittedName>
</protein>
<keyword evidence="2" id="KW-1185">Reference proteome</keyword>
<dbReference type="InterPro" id="IPR016053">
    <property type="entry name" value="Haem_Oase-like"/>
</dbReference>
<dbReference type="Proteomes" id="UP000199058">
    <property type="component" value="Unassembled WGS sequence"/>
</dbReference>
<dbReference type="InterPro" id="IPR016084">
    <property type="entry name" value="Haem_Oase-like_multi-hlx"/>
</dbReference>